<sequence length="113" mass="12759">MNPEDDHNIKSFFAEMRKKEKQLAIPEFDAMLPQKKSSPMRYIIPIGIAASLIIGFGIWTTTQKTSTPEETLVITIESEETNAETPTESLLTDTMSVFSWQSETDALINDFND</sequence>
<proteinExistence type="predicted"/>
<keyword evidence="1" id="KW-1133">Transmembrane helix</keyword>
<accession>A0ABV9HZH4</accession>
<dbReference type="RefSeq" id="WP_379980451.1">
    <property type="nucleotide sequence ID" value="NZ_JBHSFV010000010.1"/>
</dbReference>
<keyword evidence="3" id="KW-1185">Reference proteome</keyword>
<dbReference type="EMBL" id="JBHSFV010000010">
    <property type="protein sequence ID" value="MFC4635333.1"/>
    <property type="molecule type" value="Genomic_DNA"/>
</dbReference>
<comment type="caution">
    <text evidence="2">The sequence shown here is derived from an EMBL/GenBank/DDBJ whole genome shotgun (WGS) entry which is preliminary data.</text>
</comment>
<evidence type="ECO:0000313" key="2">
    <source>
        <dbReference type="EMBL" id="MFC4635333.1"/>
    </source>
</evidence>
<evidence type="ECO:0000256" key="1">
    <source>
        <dbReference type="SAM" id="Phobius"/>
    </source>
</evidence>
<evidence type="ECO:0000313" key="3">
    <source>
        <dbReference type="Proteomes" id="UP001596043"/>
    </source>
</evidence>
<dbReference type="Proteomes" id="UP001596043">
    <property type="component" value="Unassembled WGS sequence"/>
</dbReference>
<keyword evidence="1" id="KW-0472">Membrane</keyword>
<name>A0ABV9HZH4_9FLAO</name>
<feature type="transmembrane region" description="Helical" evidence="1">
    <location>
        <begin position="42"/>
        <end position="59"/>
    </location>
</feature>
<reference evidence="3" key="1">
    <citation type="journal article" date="2019" name="Int. J. Syst. Evol. Microbiol.">
        <title>The Global Catalogue of Microorganisms (GCM) 10K type strain sequencing project: providing services to taxonomists for standard genome sequencing and annotation.</title>
        <authorList>
            <consortium name="The Broad Institute Genomics Platform"/>
            <consortium name="The Broad Institute Genome Sequencing Center for Infectious Disease"/>
            <person name="Wu L."/>
            <person name="Ma J."/>
        </authorList>
    </citation>
    <scope>NUCLEOTIDE SEQUENCE [LARGE SCALE GENOMIC DNA]</scope>
    <source>
        <strain evidence="3">YJ-61-S</strain>
    </source>
</reference>
<protein>
    <recommendedName>
        <fullName evidence="4">Anti-sigma factor</fullName>
    </recommendedName>
</protein>
<gene>
    <name evidence="2" type="ORF">ACFO3O_15595</name>
</gene>
<keyword evidence="1" id="KW-0812">Transmembrane</keyword>
<evidence type="ECO:0008006" key="4">
    <source>
        <dbReference type="Google" id="ProtNLM"/>
    </source>
</evidence>
<organism evidence="2 3">
    <name type="scientific">Dokdonia ponticola</name>
    <dbReference type="NCBI Taxonomy" id="2041041"/>
    <lineage>
        <taxon>Bacteria</taxon>
        <taxon>Pseudomonadati</taxon>
        <taxon>Bacteroidota</taxon>
        <taxon>Flavobacteriia</taxon>
        <taxon>Flavobacteriales</taxon>
        <taxon>Flavobacteriaceae</taxon>
        <taxon>Dokdonia</taxon>
    </lineage>
</organism>